<evidence type="ECO:0000256" key="1">
    <source>
        <dbReference type="ARBA" id="ARBA00022553"/>
    </source>
</evidence>
<accession>A0A916JI54</accession>
<evidence type="ECO:0000256" key="3">
    <source>
        <dbReference type="PROSITE-ProRule" id="PRU00169"/>
    </source>
</evidence>
<dbReference type="InterPro" id="IPR000792">
    <property type="entry name" value="Tscrpt_reg_LuxR_C"/>
</dbReference>
<name>A0A916JI54_9BACT</name>
<dbReference type="InterPro" id="IPR016032">
    <property type="entry name" value="Sig_transdc_resp-reg_C-effctor"/>
</dbReference>
<dbReference type="EMBL" id="CAJRAF010000004">
    <property type="protein sequence ID" value="CAG5017442.1"/>
    <property type="molecule type" value="Genomic_DNA"/>
</dbReference>
<dbReference type="GO" id="GO:0006355">
    <property type="term" value="P:regulation of DNA-templated transcription"/>
    <property type="evidence" value="ECO:0007669"/>
    <property type="project" value="InterPro"/>
</dbReference>
<dbReference type="SUPFAM" id="SSF52172">
    <property type="entry name" value="CheY-like"/>
    <property type="match status" value="1"/>
</dbReference>
<keyword evidence="2" id="KW-0238">DNA-binding</keyword>
<gene>
    <name evidence="6" type="primary">nreC_5</name>
    <name evidence="6" type="ORF">DYBT9275_05772</name>
</gene>
<dbReference type="CDD" id="cd17535">
    <property type="entry name" value="REC_NarL-like"/>
    <property type="match status" value="1"/>
</dbReference>
<dbReference type="PANTHER" id="PTHR43214">
    <property type="entry name" value="TWO-COMPONENT RESPONSE REGULATOR"/>
    <property type="match status" value="1"/>
</dbReference>
<dbReference type="Pfam" id="PF00196">
    <property type="entry name" value="GerE"/>
    <property type="match status" value="1"/>
</dbReference>
<dbReference type="Gene3D" id="3.40.50.2300">
    <property type="match status" value="1"/>
</dbReference>
<evidence type="ECO:0000313" key="6">
    <source>
        <dbReference type="EMBL" id="CAG5017442.1"/>
    </source>
</evidence>
<evidence type="ECO:0000313" key="7">
    <source>
        <dbReference type="Proteomes" id="UP000680038"/>
    </source>
</evidence>
<dbReference type="Proteomes" id="UP000680038">
    <property type="component" value="Unassembled WGS sequence"/>
</dbReference>
<protein>
    <submittedName>
        <fullName evidence="6">Oxygen regulatory protein NreC</fullName>
    </submittedName>
</protein>
<proteinExistence type="predicted"/>
<dbReference type="PROSITE" id="PS50043">
    <property type="entry name" value="HTH_LUXR_2"/>
    <property type="match status" value="1"/>
</dbReference>
<reference evidence="6" key="1">
    <citation type="submission" date="2021-04" db="EMBL/GenBank/DDBJ databases">
        <authorList>
            <person name="Rodrigo-Torres L."/>
            <person name="Arahal R. D."/>
            <person name="Lucena T."/>
        </authorList>
    </citation>
    <scope>NUCLEOTIDE SEQUENCE</scope>
    <source>
        <strain evidence="6">CECT 9275</strain>
    </source>
</reference>
<dbReference type="PRINTS" id="PR00038">
    <property type="entry name" value="HTHLUXR"/>
</dbReference>
<dbReference type="CDD" id="cd06170">
    <property type="entry name" value="LuxR_C_like"/>
    <property type="match status" value="1"/>
</dbReference>
<dbReference type="Pfam" id="PF00072">
    <property type="entry name" value="Response_reg"/>
    <property type="match status" value="1"/>
</dbReference>
<dbReference type="InterPro" id="IPR011006">
    <property type="entry name" value="CheY-like_superfamily"/>
</dbReference>
<dbReference type="GO" id="GO:0003677">
    <property type="term" value="F:DNA binding"/>
    <property type="evidence" value="ECO:0007669"/>
    <property type="project" value="UniProtKB-KW"/>
</dbReference>
<keyword evidence="7" id="KW-1185">Reference proteome</keyword>
<evidence type="ECO:0000256" key="2">
    <source>
        <dbReference type="ARBA" id="ARBA00023125"/>
    </source>
</evidence>
<feature type="domain" description="HTH luxR-type" evidence="4">
    <location>
        <begin position="127"/>
        <end position="190"/>
    </location>
</feature>
<evidence type="ECO:0000259" key="5">
    <source>
        <dbReference type="PROSITE" id="PS50110"/>
    </source>
</evidence>
<feature type="domain" description="Response regulatory" evidence="5">
    <location>
        <begin position="1"/>
        <end position="101"/>
    </location>
</feature>
<dbReference type="SMART" id="SM00421">
    <property type="entry name" value="HTH_LUXR"/>
    <property type="match status" value="1"/>
</dbReference>
<comment type="caution">
    <text evidence="6">The sequence shown here is derived from an EMBL/GenBank/DDBJ whole genome shotgun (WGS) entry which is preliminary data.</text>
</comment>
<dbReference type="InterPro" id="IPR001789">
    <property type="entry name" value="Sig_transdc_resp-reg_receiver"/>
</dbReference>
<evidence type="ECO:0000259" key="4">
    <source>
        <dbReference type="PROSITE" id="PS50043"/>
    </source>
</evidence>
<sequence length="190" mass="20985">MFNQVFPDAVITETSTPSEAVQQLETGKFNLLVIEASNHSTENPLLNIKRIRQKYPDMAILVFSHKDENSLALPVIRAGADGYLLKYASLADFTEAVGSLLKGEKYLSPQLRQKLMNDIITGNDEQYTGANVSLTPREREVLDGLIKGSRISEIASGLGIHNSTVSALKRNILAKMKVQNVIELAEKMKN</sequence>
<keyword evidence="1" id="KW-0597">Phosphoprotein</keyword>
<dbReference type="PANTHER" id="PTHR43214:SF17">
    <property type="entry name" value="TRANSCRIPTIONAL REGULATORY PROTEIN RCSB"/>
    <property type="match status" value="1"/>
</dbReference>
<dbReference type="AlphaFoldDB" id="A0A916JI54"/>
<dbReference type="GO" id="GO:0000160">
    <property type="term" value="P:phosphorelay signal transduction system"/>
    <property type="evidence" value="ECO:0007669"/>
    <property type="project" value="InterPro"/>
</dbReference>
<dbReference type="PROSITE" id="PS50110">
    <property type="entry name" value="RESPONSE_REGULATORY"/>
    <property type="match status" value="1"/>
</dbReference>
<dbReference type="InterPro" id="IPR058245">
    <property type="entry name" value="NreC/VraR/RcsB-like_REC"/>
</dbReference>
<dbReference type="SUPFAM" id="SSF46894">
    <property type="entry name" value="C-terminal effector domain of the bipartite response regulators"/>
    <property type="match status" value="1"/>
</dbReference>
<organism evidence="6 7">
    <name type="scientific">Dyadobacter helix</name>
    <dbReference type="NCBI Taxonomy" id="2822344"/>
    <lineage>
        <taxon>Bacteria</taxon>
        <taxon>Pseudomonadati</taxon>
        <taxon>Bacteroidota</taxon>
        <taxon>Cytophagia</taxon>
        <taxon>Cytophagales</taxon>
        <taxon>Spirosomataceae</taxon>
        <taxon>Dyadobacter</taxon>
    </lineage>
</organism>
<dbReference type="InterPro" id="IPR039420">
    <property type="entry name" value="WalR-like"/>
</dbReference>
<comment type="caution">
    <text evidence="3">Lacks conserved residue(s) required for the propagation of feature annotation.</text>
</comment>